<name>A0ACB8UQ88_9EURO</name>
<gene>
    <name evidence="1" type="ORF">LOY88_005641</name>
</gene>
<protein>
    <submittedName>
        <fullName evidence="1">Uncharacterized protein</fullName>
    </submittedName>
</protein>
<comment type="caution">
    <text evidence="1">The sequence shown here is derived from an EMBL/GenBank/DDBJ whole genome shotgun (WGS) entry which is preliminary data.</text>
</comment>
<organism evidence="1">
    <name type="scientific">Ophidiomyces ophidiicola</name>
    <dbReference type="NCBI Taxonomy" id="1387563"/>
    <lineage>
        <taxon>Eukaryota</taxon>
        <taxon>Fungi</taxon>
        <taxon>Dikarya</taxon>
        <taxon>Ascomycota</taxon>
        <taxon>Pezizomycotina</taxon>
        <taxon>Eurotiomycetes</taxon>
        <taxon>Eurotiomycetidae</taxon>
        <taxon>Onygenales</taxon>
        <taxon>Onygenaceae</taxon>
        <taxon>Ophidiomyces</taxon>
    </lineage>
</organism>
<dbReference type="EMBL" id="JALBCA010000105">
    <property type="protein sequence ID" value="KAI2382869.1"/>
    <property type="molecule type" value="Genomic_DNA"/>
</dbReference>
<proteinExistence type="predicted"/>
<accession>A0ACB8UQ88</accession>
<reference evidence="1" key="1">
    <citation type="journal article" date="2022" name="bioRxiv">
        <title>Population genetic analysis of Ophidiomyces ophidiicola, the causative agent of snake fungal disease, indicates recent introductions to the USA.</title>
        <authorList>
            <person name="Ladner J.T."/>
            <person name="Palmer J.M."/>
            <person name="Ettinger C.L."/>
            <person name="Stajich J.E."/>
            <person name="Farrell T.M."/>
            <person name="Glorioso B.M."/>
            <person name="Lawson B."/>
            <person name="Price S.J."/>
            <person name="Stengle A.G."/>
            <person name="Grear D.A."/>
            <person name="Lorch J.M."/>
        </authorList>
    </citation>
    <scope>NUCLEOTIDE SEQUENCE</scope>
    <source>
        <strain evidence="1">NWHC 24266-5</strain>
    </source>
</reference>
<evidence type="ECO:0000313" key="1">
    <source>
        <dbReference type="EMBL" id="KAI2382869.1"/>
    </source>
</evidence>
<sequence>MEVVAMTEPENPGLIYSSDDDVPLAARRQSKTSILTERLPEKGNIKPTTDLTAQPFRSVVILRVGAKREEFFLHTHVFAGKSKWCLQRLGNLSSKTFDLDWLEADVFGDFANWLYHNILPSQESKSDDEYYSHLKDLYLLAEEFGVEGLAGDVVNRMFNFFSRANRKMSSSLVESIYKSTGPESKLRRLAAIMYAHGYVKGMVTLPEILNDVIIKQREDYQLLKEKNIENRAAAMVSKTQGRRKYGERATSAENIQEVFGLGTQSDTQPISKRTRASTEAPKPINSATLLSRFQTLRGK</sequence>